<dbReference type="PROSITE" id="PS50195">
    <property type="entry name" value="PX"/>
    <property type="match status" value="1"/>
</dbReference>
<dbReference type="OrthoDB" id="10254720at2759"/>
<gene>
    <name evidence="11" type="ORF">PILCRDRAFT_95603</name>
</gene>
<evidence type="ECO:0000256" key="5">
    <source>
        <dbReference type="ARBA" id="ARBA00022753"/>
    </source>
</evidence>
<proteinExistence type="inferred from homology"/>
<evidence type="ECO:0000256" key="4">
    <source>
        <dbReference type="ARBA" id="ARBA00022554"/>
    </source>
</evidence>
<dbReference type="GO" id="GO:0005774">
    <property type="term" value="C:vacuolar membrane"/>
    <property type="evidence" value="ECO:0007669"/>
    <property type="project" value="UniProtKB-SubCell"/>
</dbReference>
<keyword evidence="12" id="KW-1185">Reference proteome</keyword>
<dbReference type="GO" id="GO:0010008">
    <property type="term" value="C:endosome membrane"/>
    <property type="evidence" value="ECO:0007669"/>
    <property type="project" value="UniProtKB-SubCell"/>
</dbReference>
<dbReference type="PANTHER" id="PTHR10555:SF170">
    <property type="entry name" value="FI18122P1"/>
    <property type="match status" value="1"/>
</dbReference>
<reference evidence="11 12" key="1">
    <citation type="submission" date="2014-04" db="EMBL/GenBank/DDBJ databases">
        <authorList>
            <consortium name="DOE Joint Genome Institute"/>
            <person name="Kuo A."/>
            <person name="Tarkka M."/>
            <person name="Buscot F."/>
            <person name="Kohler A."/>
            <person name="Nagy L.G."/>
            <person name="Floudas D."/>
            <person name="Copeland A."/>
            <person name="Barry K.W."/>
            <person name="Cichocki N."/>
            <person name="Veneault-Fourrey C."/>
            <person name="LaButti K."/>
            <person name="Lindquist E.A."/>
            <person name="Lipzen A."/>
            <person name="Lundell T."/>
            <person name="Morin E."/>
            <person name="Murat C."/>
            <person name="Sun H."/>
            <person name="Tunlid A."/>
            <person name="Henrissat B."/>
            <person name="Grigoriev I.V."/>
            <person name="Hibbett D.S."/>
            <person name="Martin F."/>
            <person name="Nordberg H.P."/>
            <person name="Cantor M.N."/>
            <person name="Hua S.X."/>
        </authorList>
    </citation>
    <scope>NUCLEOTIDE SEQUENCE [LARGE SCALE GENOMIC DNA]</scope>
    <source>
        <strain evidence="11 12">F 1598</strain>
    </source>
</reference>
<comment type="similarity">
    <text evidence="3">Belongs to the YPT35 family.</text>
</comment>
<comment type="function">
    <text evidence="7">Recruits the lipid transfer protein VPS13 to endosomal and vacuolar membranes.</text>
</comment>
<dbReference type="CDD" id="cd07280">
    <property type="entry name" value="PX_YPT35"/>
    <property type="match status" value="1"/>
</dbReference>
<name>A0A0C3GCW3_PILCF</name>
<evidence type="ECO:0000259" key="10">
    <source>
        <dbReference type="PROSITE" id="PS50195"/>
    </source>
</evidence>
<dbReference type="SMART" id="SM00312">
    <property type="entry name" value="PX"/>
    <property type="match status" value="1"/>
</dbReference>
<dbReference type="PANTHER" id="PTHR10555">
    <property type="entry name" value="SORTING NEXIN"/>
    <property type="match status" value="1"/>
</dbReference>
<evidence type="ECO:0000313" key="11">
    <source>
        <dbReference type="EMBL" id="KIM88486.1"/>
    </source>
</evidence>
<dbReference type="Gene3D" id="3.30.1520.10">
    <property type="entry name" value="Phox-like domain"/>
    <property type="match status" value="1"/>
</dbReference>
<evidence type="ECO:0000256" key="7">
    <source>
        <dbReference type="ARBA" id="ARBA00033728"/>
    </source>
</evidence>
<organism evidence="11 12">
    <name type="scientific">Piloderma croceum (strain F 1598)</name>
    <dbReference type="NCBI Taxonomy" id="765440"/>
    <lineage>
        <taxon>Eukaryota</taxon>
        <taxon>Fungi</taxon>
        <taxon>Dikarya</taxon>
        <taxon>Basidiomycota</taxon>
        <taxon>Agaricomycotina</taxon>
        <taxon>Agaricomycetes</taxon>
        <taxon>Agaricomycetidae</taxon>
        <taxon>Atheliales</taxon>
        <taxon>Atheliaceae</taxon>
        <taxon>Piloderma</taxon>
    </lineage>
</organism>
<keyword evidence="6" id="KW-0472">Membrane</keyword>
<dbReference type="HOGENOM" id="CLU_078839_0_0_1"/>
<comment type="subcellular location">
    <subcellularLocation>
        <location evidence="2">Endosome</location>
    </subcellularLocation>
    <subcellularLocation>
        <location evidence="1">Vacuole membrane</location>
        <topology evidence="1">Peripheral membrane protein</topology>
    </subcellularLocation>
</comment>
<dbReference type="EMBL" id="KN832977">
    <property type="protein sequence ID" value="KIM88486.1"/>
    <property type="molecule type" value="Genomic_DNA"/>
</dbReference>
<evidence type="ECO:0000256" key="1">
    <source>
        <dbReference type="ARBA" id="ARBA00004148"/>
    </source>
</evidence>
<evidence type="ECO:0000256" key="6">
    <source>
        <dbReference type="ARBA" id="ARBA00023136"/>
    </source>
</evidence>
<dbReference type="AlphaFoldDB" id="A0A0C3GCW3"/>
<reference evidence="12" key="2">
    <citation type="submission" date="2015-01" db="EMBL/GenBank/DDBJ databases">
        <title>Evolutionary Origins and Diversification of the Mycorrhizal Mutualists.</title>
        <authorList>
            <consortium name="DOE Joint Genome Institute"/>
            <consortium name="Mycorrhizal Genomics Consortium"/>
            <person name="Kohler A."/>
            <person name="Kuo A."/>
            <person name="Nagy L.G."/>
            <person name="Floudas D."/>
            <person name="Copeland A."/>
            <person name="Barry K.W."/>
            <person name="Cichocki N."/>
            <person name="Veneault-Fourrey C."/>
            <person name="LaButti K."/>
            <person name="Lindquist E.A."/>
            <person name="Lipzen A."/>
            <person name="Lundell T."/>
            <person name="Morin E."/>
            <person name="Murat C."/>
            <person name="Riley R."/>
            <person name="Ohm R."/>
            <person name="Sun H."/>
            <person name="Tunlid A."/>
            <person name="Henrissat B."/>
            <person name="Grigoriev I.V."/>
            <person name="Hibbett D.S."/>
            <person name="Martin F."/>
        </authorList>
    </citation>
    <scope>NUCLEOTIDE SEQUENCE [LARGE SCALE GENOMIC DNA]</scope>
    <source>
        <strain evidence="12">F 1598</strain>
    </source>
</reference>
<evidence type="ECO:0000313" key="12">
    <source>
        <dbReference type="Proteomes" id="UP000054166"/>
    </source>
</evidence>
<keyword evidence="5" id="KW-0967">Endosome</keyword>
<evidence type="ECO:0000256" key="9">
    <source>
        <dbReference type="ARBA" id="ARBA00033785"/>
    </source>
</evidence>
<dbReference type="SUPFAM" id="SSF64268">
    <property type="entry name" value="PX domain"/>
    <property type="match status" value="1"/>
</dbReference>
<protein>
    <recommendedName>
        <fullName evidence="8">Endosomal/vacuolar adapter protein YPT35</fullName>
    </recommendedName>
    <alternativeName>
        <fullName evidence="9">PX domain-containing protein YPT35</fullName>
    </alternativeName>
</protein>
<evidence type="ECO:0000256" key="8">
    <source>
        <dbReference type="ARBA" id="ARBA00033774"/>
    </source>
</evidence>
<dbReference type="InParanoid" id="A0A0C3GCW3"/>
<dbReference type="Pfam" id="PF00787">
    <property type="entry name" value="PX"/>
    <property type="match status" value="1"/>
</dbReference>
<feature type="domain" description="PX" evidence="10">
    <location>
        <begin position="79"/>
        <end position="190"/>
    </location>
</feature>
<evidence type="ECO:0000256" key="3">
    <source>
        <dbReference type="ARBA" id="ARBA00007426"/>
    </source>
</evidence>
<dbReference type="InterPro" id="IPR037917">
    <property type="entry name" value="Ypt35_PX"/>
</dbReference>
<keyword evidence="4" id="KW-0926">Vacuole</keyword>
<accession>A0A0C3GCW3</accession>
<dbReference type="GO" id="GO:0032266">
    <property type="term" value="F:phosphatidylinositol-3-phosphate binding"/>
    <property type="evidence" value="ECO:0007669"/>
    <property type="project" value="InterPro"/>
</dbReference>
<dbReference type="STRING" id="765440.A0A0C3GCW3"/>
<evidence type="ECO:0000256" key="2">
    <source>
        <dbReference type="ARBA" id="ARBA00004177"/>
    </source>
</evidence>
<sequence length="190" mass="21222">MTPTATSSPQSGPSTAPAHPFAHTKNLLVIIPDNGIDVEEESRLYDQLCERPSSPNGPPSIFSNDIYLGDNSGESLAFARDVKISGWTSVGDKLGGAYIVYDCAITTKEGTVIHAHKRYSAFAQLHSTLRRCLPHYQHHFLPTLPPKSPLSKYRPQFIDRRRRLLQYWLASVLLHPEIGGSKPVRMWVMD</sequence>
<dbReference type="InterPro" id="IPR036871">
    <property type="entry name" value="PX_dom_sf"/>
</dbReference>
<dbReference type="InterPro" id="IPR001683">
    <property type="entry name" value="PX_dom"/>
</dbReference>
<dbReference type="Proteomes" id="UP000054166">
    <property type="component" value="Unassembled WGS sequence"/>
</dbReference>